<dbReference type="InterPro" id="IPR051459">
    <property type="entry name" value="Cytochrome_c-type_DH"/>
</dbReference>
<organism evidence="7">
    <name type="scientific">Ignavibacterium album</name>
    <dbReference type="NCBI Taxonomy" id="591197"/>
    <lineage>
        <taxon>Bacteria</taxon>
        <taxon>Pseudomonadati</taxon>
        <taxon>Ignavibacteriota</taxon>
        <taxon>Ignavibacteria</taxon>
        <taxon>Ignavibacteriales</taxon>
        <taxon>Ignavibacteriaceae</taxon>
        <taxon>Ignavibacterium</taxon>
    </lineage>
</organism>
<reference evidence="7" key="1">
    <citation type="journal article" date="2020" name="mSystems">
        <title>Genome- and Community-Level Interaction Insights into Carbon Utilization and Element Cycling Functions of Hydrothermarchaeota in Hydrothermal Sediment.</title>
        <authorList>
            <person name="Zhou Z."/>
            <person name="Liu Y."/>
            <person name="Xu W."/>
            <person name="Pan J."/>
            <person name="Luo Z.H."/>
            <person name="Li M."/>
        </authorList>
    </citation>
    <scope>NUCLEOTIDE SEQUENCE [LARGE SCALE GENOMIC DNA]</scope>
    <source>
        <strain evidence="7">SpSt-500</strain>
    </source>
</reference>
<keyword evidence="5" id="KW-0732">Signal</keyword>
<dbReference type="PROSITE" id="PS51257">
    <property type="entry name" value="PROKAR_LIPOPROTEIN"/>
    <property type="match status" value="1"/>
</dbReference>
<name>A0A832DN20_9BACT</name>
<proteinExistence type="predicted"/>
<evidence type="ECO:0000256" key="1">
    <source>
        <dbReference type="ARBA" id="ARBA00022617"/>
    </source>
</evidence>
<protein>
    <submittedName>
        <fullName evidence="7">Diheme cytochrome c-553</fullName>
    </submittedName>
</protein>
<gene>
    <name evidence="7" type="ORF">ENS56_05045</name>
</gene>
<keyword evidence="1 4" id="KW-0349">Heme</keyword>
<evidence type="ECO:0000256" key="5">
    <source>
        <dbReference type="SAM" id="SignalP"/>
    </source>
</evidence>
<feature type="domain" description="Cytochrome c" evidence="6">
    <location>
        <begin position="38"/>
        <end position="178"/>
    </location>
</feature>
<feature type="chain" id="PRO_5032545317" evidence="5">
    <location>
        <begin position="24"/>
        <end position="197"/>
    </location>
</feature>
<dbReference type="GO" id="GO:0046872">
    <property type="term" value="F:metal ion binding"/>
    <property type="evidence" value="ECO:0007669"/>
    <property type="project" value="UniProtKB-KW"/>
</dbReference>
<dbReference type="PANTHER" id="PTHR35008">
    <property type="entry name" value="BLL4482 PROTEIN-RELATED"/>
    <property type="match status" value="1"/>
</dbReference>
<dbReference type="PROSITE" id="PS51007">
    <property type="entry name" value="CYTC"/>
    <property type="match status" value="1"/>
</dbReference>
<dbReference type="GO" id="GO:0009055">
    <property type="term" value="F:electron transfer activity"/>
    <property type="evidence" value="ECO:0007669"/>
    <property type="project" value="InterPro"/>
</dbReference>
<evidence type="ECO:0000256" key="4">
    <source>
        <dbReference type="PROSITE-ProRule" id="PRU00433"/>
    </source>
</evidence>
<dbReference type="Gene3D" id="1.10.760.10">
    <property type="entry name" value="Cytochrome c-like domain"/>
    <property type="match status" value="1"/>
</dbReference>
<dbReference type="EMBL" id="DSVI01000006">
    <property type="protein sequence ID" value="HGT47377.1"/>
    <property type="molecule type" value="Genomic_DNA"/>
</dbReference>
<evidence type="ECO:0000313" key="7">
    <source>
        <dbReference type="EMBL" id="HGT47377.1"/>
    </source>
</evidence>
<evidence type="ECO:0000259" key="6">
    <source>
        <dbReference type="PROSITE" id="PS51007"/>
    </source>
</evidence>
<keyword evidence="3 4" id="KW-0408">Iron</keyword>
<accession>A0A832DN20</accession>
<dbReference type="InterPro" id="IPR036909">
    <property type="entry name" value="Cyt_c-like_dom_sf"/>
</dbReference>
<dbReference type="SUPFAM" id="SSF46626">
    <property type="entry name" value="Cytochrome c"/>
    <property type="match status" value="1"/>
</dbReference>
<dbReference type="InterPro" id="IPR009056">
    <property type="entry name" value="Cyt_c-like_dom"/>
</dbReference>
<evidence type="ECO:0000256" key="2">
    <source>
        <dbReference type="ARBA" id="ARBA00022723"/>
    </source>
</evidence>
<comment type="caution">
    <text evidence="7">The sequence shown here is derived from an EMBL/GenBank/DDBJ whole genome shotgun (WGS) entry which is preliminary data.</text>
</comment>
<dbReference type="AlphaFoldDB" id="A0A832DN20"/>
<keyword evidence="2 4" id="KW-0479">Metal-binding</keyword>
<dbReference type="PANTHER" id="PTHR35008:SF4">
    <property type="entry name" value="BLL4482 PROTEIN"/>
    <property type="match status" value="1"/>
</dbReference>
<dbReference type="GO" id="GO:0020037">
    <property type="term" value="F:heme binding"/>
    <property type="evidence" value="ECO:0007669"/>
    <property type="project" value="InterPro"/>
</dbReference>
<feature type="signal peptide" evidence="5">
    <location>
        <begin position="1"/>
        <end position="23"/>
    </location>
</feature>
<sequence>MFRLKLFYTFLLSAVFIVLVFSACNNSSNEKVEMTQAEKVARGEFLITFGGCGDCHTPKVFTPNGPVPDTSKILSGCPSNTTIANVDPDLVKPGSWVLFTQDISAAVGPWGASFAANLTPDNETGIGTWNEQMFINALRTGKHLGAGRPIMPPMPWELIGQHSDEDLGAMFAYLKSLKPINNKVPDYLPPDKVFAKK</sequence>
<evidence type="ECO:0000256" key="3">
    <source>
        <dbReference type="ARBA" id="ARBA00023004"/>
    </source>
</evidence>